<organism evidence="1 2">
    <name type="scientific">Anaeromicropila populeti</name>
    <dbReference type="NCBI Taxonomy" id="37658"/>
    <lineage>
        <taxon>Bacteria</taxon>
        <taxon>Bacillati</taxon>
        <taxon>Bacillota</taxon>
        <taxon>Clostridia</taxon>
        <taxon>Lachnospirales</taxon>
        <taxon>Lachnospiraceae</taxon>
        <taxon>Anaeromicropila</taxon>
    </lineage>
</organism>
<dbReference type="Pfam" id="PF18941">
    <property type="entry name" value="DUF5688"/>
    <property type="match status" value="1"/>
</dbReference>
<dbReference type="AlphaFoldDB" id="A0A1I6INQ8"/>
<evidence type="ECO:0000313" key="2">
    <source>
        <dbReference type="Proteomes" id="UP000199659"/>
    </source>
</evidence>
<evidence type="ECO:0000313" key="1">
    <source>
        <dbReference type="EMBL" id="SFR68364.1"/>
    </source>
</evidence>
<dbReference type="OrthoDB" id="1655031at2"/>
<dbReference type="EMBL" id="FOYZ01000003">
    <property type="protein sequence ID" value="SFR68364.1"/>
    <property type="molecule type" value="Genomic_DNA"/>
</dbReference>
<dbReference type="STRING" id="37658.SAMN05661086_00955"/>
<reference evidence="1 2" key="1">
    <citation type="submission" date="2016-10" db="EMBL/GenBank/DDBJ databases">
        <authorList>
            <person name="de Groot N.N."/>
        </authorList>
    </citation>
    <scope>NUCLEOTIDE SEQUENCE [LARGE SCALE GENOMIC DNA]</scope>
    <source>
        <strain evidence="1 2">743A</strain>
    </source>
</reference>
<sequence length="324" mass="37712">MEYLEFVKTVESKIKERAGEGYTVRVNQVVKNNEVYLDGLVILKEESKISPNIYLNGYYEQYLKGKTVEEVVLEIWEIYEASFHSEVIKEFDLPLDLDSQKDKIIFRLVHYERNKERLKGIPHLRFLDLAITFHCLVSRGELGVSTLTITNIIKQKWKISLNELMRYAVKNTQQLFPVSIRRMEEVIFDIMQSELISLAGESPEEESDSYACQVHELIQEILEMKRVPEPYGMYVMSNLSGVNGAASLLYEEVLQEFACSIQSNLYILPSSIHEIIIIPYSNALNVQQLKSMVKEVNQTQVPREDILSDRVYIYSYQEHSFQIM</sequence>
<dbReference type="RefSeq" id="WP_092559560.1">
    <property type="nucleotide sequence ID" value="NZ_FOYZ01000003.1"/>
</dbReference>
<name>A0A1I6INQ8_9FIRM</name>
<accession>A0A1I6INQ8</accession>
<proteinExistence type="predicted"/>
<dbReference type="Proteomes" id="UP000199659">
    <property type="component" value="Unassembled WGS sequence"/>
</dbReference>
<keyword evidence="2" id="KW-1185">Reference proteome</keyword>
<protein>
    <submittedName>
        <fullName evidence="1">Uncharacterized protein</fullName>
    </submittedName>
</protein>
<gene>
    <name evidence="1" type="ORF">SAMN05661086_00955</name>
</gene>
<dbReference type="InterPro" id="IPR043743">
    <property type="entry name" value="DUF5688"/>
</dbReference>